<dbReference type="EMBL" id="FR824092">
    <property type="protein sequence ID" value="CCA18254.1"/>
    <property type="molecule type" value="Genomic_DNA"/>
</dbReference>
<sequence>MPTVSTEMSLFVLDGKISKNGTRCVIITLLPWNFCDFFQRFHSRKTRGDKWTLRKYWCRSFLESEGGFRLKPLGFEAFNLAFESLISLRSRARKQSLGSYSSIRQNKTSHFLGYILAKRLYCLMEQK</sequence>
<reference evidence="1" key="1">
    <citation type="journal article" date="2011" name="PLoS Biol.">
        <title>Gene gain and loss during evolution of obligate parasitism in the white rust pathogen of Arabidopsis thaliana.</title>
        <authorList>
            <person name="Kemen E."/>
            <person name="Gardiner A."/>
            <person name="Schultz-Larsen T."/>
            <person name="Kemen A.C."/>
            <person name="Balmuth A.L."/>
            <person name="Robert-Seilaniantz A."/>
            <person name="Bailey K."/>
            <person name="Holub E."/>
            <person name="Studholme D.J."/>
            <person name="Maclean D."/>
            <person name="Jones J.D."/>
        </authorList>
    </citation>
    <scope>NUCLEOTIDE SEQUENCE</scope>
</reference>
<dbReference type="HOGENOM" id="CLU_2054036_0_0_1"/>
<accession>F0WAT2</accession>
<protein>
    <submittedName>
        <fullName evidence="1">AlNc14C47G3795 protein</fullName>
    </submittedName>
</protein>
<gene>
    <name evidence="1" type="primary">AlNc14C47G3795</name>
    <name evidence="1" type="ORF">ALNC14_043970</name>
</gene>
<evidence type="ECO:0000313" key="1">
    <source>
        <dbReference type="EMBL" id="CCA18254.1"/>
    </source>
</evidence>
<dbReference type="AlphaFoldDB" id="F0WAT2"/>
<name>F0WAT2_9STRA</name>
<reference evidence="1" key="2">
    <citation type="submission" date="2011-02" db="EMBL/GenBank/DDBJ databases">
        <authorList>
            <person name="MacLean D."/>
        </authorList>
    </citation>
    <scope>NUCLEOTIDE SEQUENCE</scope>
</reference>
<proteinExistence type="predicted"/>
<organism evidence="1">
    <name type="scientific">Albugo laibachii Nc14</name>
    <dbReference type="NCBI Taxonomy" id="890382"/>
    <lineage>
        <taxon>Eukaryota</taxon>
        <taxon>Sar</taxon>
        <taxon>Stramenopiles</taxon>
        <taxon>Oomycota</taxon>
        <taxon>Peronosporomycetes</taxon>
        <taxon>Albuginales</taxon>
        <taxon>Albuginaceae</taxon>
        <taxon>Albugo</taxon>
    </lineage>
</organism>